<accession>A0A3B0SUA4</accession>
<name>A0A3B0SUA4_9ZZZZ</name>
<proteinExistence type="predicted"/>
<feature type="non-terminal residue" evidence="1">
    <location>
        <position position="58"/>
    </location>
</feature>
<evidence type="ECO:0000313" key="1">
    <source>
        <dbReference type="EMBL" id="VAW03989.1"/>
    </source>
</evidence>
<protein>
    <submittedName>
        <fullName evidence="1">Uncharacterized protein</fullName>
    </submittedName>
</protein>
<gene>
    <name evidence="1" type="ORF">MNBD_ALPHA05-1138</name>
</gene>
<organism evidence="1">
    <name type="scientific">hydrothermal vent metagenome</name>
    <dbReference type="NCBI Taxonomy" id="652676"/>
    <lineage>
        <taxon>unclassified sequences</taxon>
        <taxon>metagenomes</taxon>
        <taxon>ecological metagenomes</taxon>
    </lineage>
</organism>
<dbReference type="EMBL" id="UOEH01000420">
    <property type="protein sequence ID" value="VAW03989.1"/>
    <property type="molecule type" value="Genomic_DNA"/>
</dbReference>
<sequence>MRRFVRFIVCCVLSVSLAVAPAFADATTTPALADVAHHPNGGREGMVVAGEKTAAKIG</sequence>
<dbReference type="AlphaFoldDB" id="A0A3B0SUA4"/>
<reference evidence="1" key="1">
    <citation type="submission" date="2018-06" db="EMBL/GenBank/DDBJ databases">
        <authorList>
            <person name="Zhirakovskaya E."/>
        </authorList>
    </citation>
    <scope>NUCLEOTIDE SEQUENCE</scope>
</reference>